<dbReference type="Proteomes" id="UP000266841">
    <property type="component" value="Unassembled WGS sequence"/>
</dbReference>
<feature type="region of interest" description="Disordered" evidence="1">
    <location>
        <begin position="80"/>
        <end position="179"/>
    </location>
</feature>
<accession>K0R8P1</accession>
<name>K0R8P1_THAOC</name>
<comment type="caution">
    <text evidence="2">The sequence shown here is derived from an EMBL/GenBank/DDBJ whole genome shotgun (WGS) entry which is preliminary data.</text>
</comment>
<reference evidence="2 3" key="1">
    <citation type="journal article" date="2012" name="Genome Biol.">
        <title>Genome and low-iron response of an oceanic diatom adapted to chronic iron limitation.</title>
        <authorList>
            <person name="Lommer M."/>
            <person name="Specht M."/>
            <person name="Roy A.S."/>
            <person name="Kraemer L."/>
            <person name="Andreson R."/>
            <person name="Gutowska M.A."/>
            <person name="Wolf J."/>
            <person name="Bergner S.V."/>
            <person name="Schilhabel M.B."/>
            <person name="Klostermeier U.C."/>
            <person name="Beiko R.G."/>
            <person name="Rosenstiel P."/>
            <person name="Hippler M."/>
            <person name="Laroche J."/>
        </authorList>
    </citation>
    <scope>NUCLEOTIDE SEQUENCE [LARGE SCALE GENOMIC DNA]</scope>
    <source>
        <strain evidence="2 3">CCMP1005</strain>
    </source>
</reference>
<protein>
    <submittedName>
        <fullName evidence="2">Uncharacterized protein</fullName>
    </submittedName>
</protein>
<keyword evidence="3" id="KW-1185">Reference proteome</keyword>
<evidence type="ECO:0000313" key="2">
    <source>
        <dbReference type="EMBL" id="EJK49908.1"/>
    </source>
</evidence>
<evidence type="ECO:0000256" key="1">
    <source>
        <dbReference type="SAM" id="MobiDB-lite"/>
    </source>
</evidence>
<sequence>MSGDERGAQMTFALDEMDGIEGNPLLGSMKMVAQTVNVIRARMAGTDLGTVSVSAASGGRTRRGVLLCRRASSGCASCCVPAPRGRRRDRRGPQGEDLGRRRRCRQANSPGTLLEEATGWRGPGKAEHSDRDWGSKYNNQPSALAAASISRVEKGGSASREERASKQSGWEGNMGSREQ</sequence>
<organism evidence="2 3">
    <name type="scientific">Thalassiosira oceanica</name>
    <name type="common">Marine diatom</name>
    <dbReference type="NCBI Taxonomy" id="159749"/>
    <lineage>
        <taxon>Eukaryota</taxon>
        <taxon>Sar</taxon>
        <taxon>Stramenopiles</taxon>
        <taxon>Ochrophyta</taxon>
        <taxon>Bacillariophyta</taxon>
        <taxon>Coscinodiscophyceae</taxon>
        <taxon>Thalassiosirophycidae</taxon>
        <taxon>Thalassiosirales</taxon>
        <taxon>Thalassiosiraceae</taxon>
        <taxon>Thalassiosira</taxon>
    </lineage>
</organism>
<dbReference type="OrthoDB" id="56188at2759"/>
<dbReference type="EMBL" id="AGNL01044342">
    <property type="protein sequence ID" value="EJK49908.1"/>
    <property type="molecule type" value="Genomic_DNA"/>
</dbReference>
<gene>
    <name evidence="2" type="ORF">THAOC_31167</name>
</gene>
<dbReference type="AlphaFoldDB" id="K0R8P1"/>
<evidence type="ECO:0000313" key="3">
    <source>
        <dbReference type="Proteomes" id="UP000266841"/>
    </source>
</evidence>
<feature type="compositionally biased region" description="Basic and acidic residues" evidence="1">
    <location>
        <begin position="151"/>
        <end position="165"/>
    </location>
</feature>
<proteinExistence type="predicted"/>
<feature type="compositionally biased region" description="Basic and acidic residues" evidence="1">
    <location>
        <begin position="124"/>
        <end position="134"/>
    </location>
</feature>